<proteinExistence type="predicted"/>
<dbReference type="AlphaFoldDB" id="D6PBY9"/>
<accession>D6PBY9</accession>
<keyword evidence="1" id="KW-0472">Membrane</keyword>
<evidence type="ECO:0000256" key="1">
    <source>
        <dbReference type="SAM" id="Phobius"/>
    </source>
</evidence>
<evidence type="ECO:0000313" key="2">
    <source>
        <dbReference type="EMBL" id="ADD93240.1"/>
    </source>
</evidence>
<protein>
    <submittedName>
        <fullName evidence="2">Uncharacterized protein</fullName>
    </submittedName>
</protein>
<name>D6PBY9_9ARCH</name>
<reference evidence="2" key="1">
    <citation type="journal article" date="2010" name="ISME J.">
        <title>Metagenome of the Mediterranean deep chlorophyll maximum studied by direct and fosmid library 454 pyrosequencing.</title>
        <authorList>
            <person name="Ghai R."/>
            <person name="Martin-Cuadrado A.B."/>
            <person name="Molto A.G."/>
            <person name="Heredia I.G."/>
            <person name="Cabrera R."/>
            <person name="Martin J."/>
            <person name="Verdu M."/>
            <person name="Deschamps P."/>
            <person name="Moreira D."/>
            <person name="Lopez-Garcia P."/>
            <person name="Mira A."/>
            <person name="Rodriguez-Valera F."/>
        </authorList>
    </citation>
    <scope>NUCLEOTIDE SEQUENCE</scope>
</reference>
<dbReference type="EMBL" id="GU942972">
    <property type="protein sequence ID" value="ADD93240.1"/>
    <property type="molecule type" value="Genomic_DNA"/>
</dbReference>
<sequence length="67" mass="7364">MGYQNADMEGELLEIFIEFENINSATSDGSSSTVINNYIIATSLLVLTAIASAAYAFRNKKKKLQLM</sequence>
<keyword evidence="1" id="KW-0812">Transmembrane</keyword>
<feature type="transmembrane region" description="Helical" evidence="1">
    <location>
        <begin position="38"/>
        <end position="57"/>
    </location>
</feature>
<organism evidence="2">
    <name type="scientific">uncultured archaeon MedDCM-OCT-S08-C54</name>
    <dbReference type="NCBI Taxonomy" id="743098"/>
    <lineage>
        <taxon>Archaea</taxon>
        <taxon>environmental samples</taxon>
    </lineage>
</organism>
<keyword evidence="1" id="KW-1133">Transmembrane helix</keyword>